<sequence length="140" mass="16013">MLPVCSQSVIPHWPTSKLSASTGCQLWKSTDSECLCLCLRMGKWEPLKVKNQVLQNNNDLNIRCNDSCKVDKIFSLINLTNLRHTSYKVDAKCEYEKFTELCNCLDKCQIQGPIIWLYISKLPSGDKTQNRYYIGSSLTL</sequence>
<proteinExistence type="predicted"/>
<accession>T1JNL1</accession>
<dbReference type="EMBL" id="JH431361">
    <property type="status" value="NOT_ANNOTATED_CDS"/>
    <property type="molecule type" value="Genomic_DNA"/>
</dbReference>
<evidence type="ECO:0000313" key="1">
    <source>
        <dbReference type="EnsemblMetazoa" id="SMAR015440-PA"/>
    </source>
</evidence>
<dbReference type="HOGENOM" id="CLU_1837616_0_0_1"/>
<keyword evidence="2" id="KW-1185">Reference proteome</keyword>
<dbReference type="EnsemblMetazoa" id="SMAR015440-RA">
    <property type="protein sequence ID" value="SMAR015440-PA"/>
    <property type="gene ID" value="SMAR015440"/>
</dbReference>
<reference evidence="1" key="2">
    <citation type="submission" date="2015-02" db="UniProtKB">
        <authorList>
            <consortium name="EnsemblMetazoa"/>
        </authorList>
    </citation>
    <scope>IDENTIFICATION</scope>
</reference>
<reference evidence="2" key="1">
    <citation type="submission" date="2011-05" db="EMBL/GenBank/DDBJ databases">
        <authorList>
            <person name="Richards S.R."/>
            <person name="Qu J."/>
            <person name="Jiang H."/>
            <person name="Jhangiani S.N."/>
            <person name="Agravi P."/>
            <person name="Goodspeed R."/>
            <person name="Gross S."/>
            <person name="Mandapat C."/>
            <person name="Jackson L."/>
            <person name="Mathew T."/>
            <person name="Pu L."/>
            <person name="Thornton R."/>
            <person name="Saada N."/>
            <person name="Wilczek-Boney K.B."/>
            <person name="Lee S."/>
            <person name="Kovar C."/>
            <person name="Wu Y."/>
            <person name="Scherer S.E."/>
            <person name="Worley K.C."/>
            <person name="Muzny D.M."/>
            <person name="Gibbs R."/>
        </authorList>
    </citation>
    <scope>NUCLEOTIDE SEQUENCE</scope>
    <source>
        <strain evidence="2">Brora</strain>
    </source>
</reference>
<evidence type="ECO:0000313" key="2">
    <source>
        <dbReference type="Proteomes" id="UP000014500"/>
    </source>
</evidence>
<dbReference type="AlphaFoldDB" id="T1JNL1"/>
<name>T1JNL1_STRMM</name>
<protein>
    <submittedName>
        <fullName evidence="1">Uncharacterized protein</fullName>
    </submittedName>
</protein>
<dbReference type="Proteomes" id="UP000014500">
    <property type="component" value="Unassembled WGS sequence"/>
</dbReference>
<organism evidence="1 2">
    <name type="scientific">Strigamia maritima</name>
    <name type="common">European centipede</name>
    <name type="synonym">Geophilus maritimus</name>
    <dbReference type="NCBI Taxonomy" id="126957"/>
    <lineage>
        <taxon>Eukaryota</taxon>
        <taxon>Metazoa</taxon>
        <taxon>Ecdysozoa</taxon>
        <taxon>Arthropoda</taxon>
        <taxon>Myriapoda</taxon>
        <taxon>Chilopoda</taxon>
        <taxon>Pleurostigmophora</taxon>
        <taxon>Geophilomorpha</taxon>
        <taxon>Linotaeniidae</taxon>
        <taxon>Strigamia</taxon>
    </lineage>
</organism>